<dbReference type="OrthoDB" id="9798006at2"/>
<evidence type="ECO:0000256" key="1">
    <source>
        <dbReference type="ARBA" id="ARBA00022679"/>
    </source>
</evidence>
<evidence type="ECO:0000313" key="4">
    <source>
        <dbReference type="EMBL" id="GCB30686.1"/>
    </source>
</evidence>
<dbReference type="PROSITE" id="PS51186">
    <property type="entry name" value="GNAT"/>
    <property type="match status" value="1"/>
</dbReference>
<evidence type="ECO:0000313" key="5">
    <source>
        <dbReference type="Proteomes" id="UP000287361"/>
    </source>
</evidence>
<evidence type="ECO:0000259" key="3">
    <source>
        <dbReference type="PROSITE" id="PS51186"/>
    </source>
</evidence>
<dbReference type="GO" id="GO:0016747">
    <property type="term" value="F:acyltransferase activity, transferring groups other than amino-acyl groups"/>
    <property type="evidence" value="ECO:0007669"/>
    <property type="project" value="InterPro"/>
</dbReference>
<dbReference type="Proteomes" id="UP000287361">
    <property type="component" value="Unassembled WGS sequence"/>
</dbReference>
<dbReference type="PANTHER" id="PTHR43072">
    <property type="entry name" value="N-ACETYLTRANSFERASE"/>
    <property type="match status" value="1"/>
</dbReference>
<dbReference type="InterPro" id="IPR000182">
    <property type="entry name" value="GNAT_dom"/>
</dbReference>
<evidence type="ECO:0000256" key="2">
    <source>
        <dbReference type="ARBA" id="ARBA00023315"/>
    </source>
</evidence>
<dbReference type="PANTHER" id="PTHR43072:SF23">
    <property type="entry name" value="UPF0039 PROTEIN C11D3.02C"/>
    <property type="match status" value="1"/>
</dbReference>
<proteinExistence type="predicted"/>
<keyword evidence="5" id="KW-1185">Reference proteome</keyword>
<comment type="caution">
    <text evidence="4">The sequence shown here is derived from an EMBL/GenBank/DDBJ whole genome shotgun (WGS) entry which is preliminary data.</text>
</comment>
<dbReference type="SUPFAM" id="SSF55729">
    <property type="entry name" value="Acyl-CoA N-acyltransferases (Nat)"/>
    <property type="match status" value="1"/>
</dbReference>
<gene>
    <name evidence="4" type="ORF">KGMB03357_23470</name>
</gene>
<dbReference type="Gene3D" id="3.40.630.30">
    <property type="match status" value="1"/>
</dbReference>
<dbReference type="RefSeq" id="WP_118582150.1">
    <property type="nucleotide sequence ID" value="NZ_DAVZTY010000001.1"/>
</dbReference>
<feature type="domain" description="N-acetyltransferase" evidence="3">
    <location>
        <begin position="7"/>
        <end position="168"/>
    </location>
</feature>
<keyword evidence="2" id="KW-0012">Acyltransferase</keyword>
<dbReference type="GeneID" id="86195352"/>
<accession>A0A401LGN7</accession>
<name>A0A401LGN7_9FIRM</name>
<dbReference type="Pfam" id="PF13420">
    <property type="entry name" value="Acetyltransf_4"/>
    <property type="match status" value="1"/>
</dbReference>
<sequence length="185" mass="21519">MKNIEEITIRPVTEADAEKLLSIYAPYVTDTFVTYEYTVPTVEEFRERIRNTLQAYPYFAAVENGRIIGYAYASAFHPRRAYLWSAEATVYLERGVRGRGVGRLLYERLEETLKQQNVQNVNACIAYPNPQSIAFHEKMGYRAVGKFTDCAYKLEQWLGMIWMEKMLGAHENPPKEFIPYPEILK</sequence>
<organism evidence="4 5">
    <name type="scientific">Anaerotignum faecicola</name>
    <dbReference type="NCBI Taxonomy" id="2358141"/>
    <lineage>
        <taxon>Bacteria</taxon>
        <taxon>Bacillati</taxon>
        <taxon>Bacillota</taxon>
        <taxon>Clostridia</taxon>
        <taxon>Lachnospirales</taxon>
        <taxon>Anaerotignaceae</taxon>
        <taxon>Anaerotignum</taxon>
    </lineage>
</organism>
<reference evidence="4 5" key="1">
    <citation type="submission" date="2018-10" db="EMBL/GenBank/DDBJ databases">
        <title>Draft Genome Sequence of Anaerotignum sp. KCTC 15736.</title>
        <authorList>
            <person name="Choi S.H."/>
            <person name="Kim J.S."/>
            <person name="Kang S.W."/>
            <person name="Lee J.S."/>
            <person name="Park S.H."/>
        </authorList>
    </citation>
    <scope>NUCLEOTIDE SEQUENCE [LARGE SCALE GENOMIC DNA]</scope>
    <source>
        <strain evidence="4 5">KCTC 15736</strain>
    </source>
</reference>
<keyword evidence="1 4" id="KW-0808">Transferase</keyword>
<dbReference type="EMBL" id="BHVZ01000014">
    <property type="protein sequence ID" value="GCB30686.1"/>
    <property type="molecule type" value="Genomic_DNA"/>
</dbReference>
<dbReference type="InterPro" id="IPR016181">
    <property type="entry name" value="Acyl_CoA_acyltransferase"/>
</dbReference>
<dbReference type="AlphaFoldDB" id="A0A401LGN7"/>
<protein>
    <submittedName>
        <fullName evidence="4">GNAT family N-acetyltransferase</fullName>
    </submittedName>
</protein>